<proteinExistence type="predicted"/>
<sequence>MSNVTMEQIQNILRQAKGNDAVLAKLLEAATAKNMQLGDAAKIAHAIAQIALAKGVDQSTAINSLVDAFKAAVYQGLVQRGERFPDANLHNSLTTTFNNAVALIKSHQQNNGGGLLGGGNTGTSILGAPNGGGVSVALGGGGGIPLTVEPSAPSNPNSEAGLSVLTSGSVPAPTPAPVQQPTGHDLLATAQVAPSTQNGAQLTVLTGQSDNRELNDSVFNVMDDNMENYAAHELEVKVEQVSKPAKQANADVKLFTDGGSWRKELADITEKDASAVYFEDADILVRLDEDVRTYYVGHEDSDRDMIRSFYETHRNLMSNLCKAQTTDDIDKLIALVQGVIATLRKNAVELHQKVNEGKFSTVTTAGEVRRFVNSYLYLVDIHVHNALSIMTQGGTKLPNGRIVSLERKAEDLEYFTTNVYESTVAENGTSTEEDWFRELLEMVAVSLGKHSVRCEGEGTVLLLSHTIATVVIPGMYAAVDKDHTIGSHTLASTADAISDIYEELYKHKPGMNVVLETPTSRHLLLSSGGVGAAIRY</sequence>
<protein>
    <submittedName>
        <fullName evidence="2">Uncharacterized protein</fullName>
    </submittedName>
</protein>
<evidence type="ECO:0000313" key="3">
    <source>
        <dbReference type="Proteomes" id="UP000258581"/>
    </source>
</evidence>
<gene>
    <name evidence="2" type="ORF">WELLINGTON_95</name>
</gene>
<feature type="compositionally biased region" description="Polar residues" evidence="1">
    <location>
        <begin position="152"/>
        <end position="169"/>
    </location>
</feature>
<feature type="region of interest" description="Disordered" evidence="1">
    <location>
        <begin position="149"/>
        <end position="181"/>
    </location>
</feature>
<evidence type="ECO:0000313" key="2">
    <source>
        <dbReference type="EMBL" id="AXF51225.1"/>
    </source>
</evidence>
<dbReference type="EMBL" id="MH426724">
    <property type="protein sequence ID" value="AXF51225.1"/>
    <property type="molecule type" value="Genomic_DNA"/>
</dbReference>
<accession>A0A345BLA4</accession>
<evidence type="ECO:0000256" key="1">
    <source>
        <dbReference type="SAM" id="MobiDB-lite"/>
    </source>
</evidence>
<organism evidence="2 3">
    <name type="scientific">Erwinia phage Wellington</name>
    <dbReference type="NCBI Taxonomy" id="2267653"/>
    <lineage>
        <taxon>Viruses</taxon>
        <taxon>Duplodnaviria</taxon>
        <taxon>Heunggongvirae</taxon>
        <taxon>Uroviricota</taxon>
        <taxon>Caudoviricetes</taxon>
        <taxon>Chimalliviridae</taxon>
        <taxon>Wellingtonvirus</taxon>
        <taxon>Wellingtonvirus wellington</taxon>
    </lineage>
</organism>
<name>A0A345BLA4_9CAUD</name>
<dbReference type="Proteomes" id="UP000258581">
    <property type="component" value="Segment"/>
</dbReference>
<keyword evidence="3" id="KW-1185">Reference proteome</keyword>
<reference evidence="3" key="1">
    <citation type="submission" date="2018-06" db="EMBL/GenBank/DDBJ databases">
        <authorList>
            <person name="Sharma R."/>
            <person name="James B."/>
            <person name="Berg J.A."/>
            <person name="Breakwell D.P."/>
            <person name="Hope S."/>
            <person name="Grose J.H."/>
        </authorList>
    </citation>
    <scope>NUCLEOTIDE SEQUENCE [LARGE SCALE GENOMIC DNA]</scope>
</reference>